<evidence type="ECO:0000259" key="1">
    <source>
        <dbReference type="Pfam" id="PF12395"/>
    </source>
</evidence>
<comment type="caution">
    <text evidence="2">The sequence shown here is derived from an EMBL/GenBank/DDBJ whole genome shotgun (WGS) entry which is preliminary data.</text>
</comment>
<dbReference type="Proteomes" id="UP000036338">
    <property type="component" value="Unassembled WGS sequence"/>
</dbReference>
<evidence type="ECO:0000313" key="2">
    <source>
        <dbReference type="EMBL" id="KML61842.1"/>
    </source>
</evidence>
<dbReference type="InterPro" id="IPR022123">
    <property type="entry name" value="DUF3658"/>
</dbReference>
<proteinExistence type="predicted"/>
<reference evidence="2 3" key="1">
    <citation type="submission" date="2015-05" db="EMBL/GenBank/DDBJ databases">
        <title>Draft genome of Burkholderia cepacia LK29.</title>
        <authorList>
            <person name="Chan X.Y."/>
        </authorList>
    </citation>
    <scope>NUCLEOTIDE SEQUENCE [LARGE SCALE GENOMIC DNA]</scope>
    <source>
        <strain evidence="2 3">LK29</strain>
    </source>
</reference>
<evidence type="ECO:0000313" key="3">
    <source>
        <dbReference type="Proteomes" id="UP000036338"/>
    </source>
</evidence>
<protein>
    <recommendedName>
        <fullName evidence="1">DUF3658 domain-containing protein</fullName>
    </recommendedName>
</protein>
<feature type="domain" description="DUF3658" evidence="1">
    <location>
        <begin position="146"/>
        <end position="241"/>
    </location>
</feature>
<accession>A0A0J5XGF9</accession>
<organism evidence="2 3">
    <name type="scientific">Burkholderia cepacia</name>
    <name type="common">Pseudomonas cepacia</name>
    <dbReference type="NCBI Taxonomy" id="292"/>
    <lineage>
        <taxon>Bacteria</taxon>
        <taxon>Pseudomonadati</taxon>
        <taxon>Pseudomonadota</taxon>
        <taxon>Betaproteobacteria</taxon>
        <taxon>Burkholderiales</taxon>
        <taxon>Burkholderiaceae</taxon>
        <taxon>Burkholderia</taxon>
        <taxon>Burkholderia cepacia complex</taxon>
    </lineage>
</organism>
<dbReference type="Pfam" id="PF12395">
    <property type="entry name" value="DUF3658"/>
    <property type="match status" value="1"/>
</dbReference>
<dbReference type="EMBL" id="LDWR01000010">
    <property type="protein sequence ID" value="KML61842.1"/>
    <property type="molecule type" value="Genomic_DNA"/>
</dbReference>
<dbReference type="AlphaFoldDB" id="A0A0J5XGF9"/>
<sequence>MSPNTSHTKVLHVTFSEAAFDAASSVVSTKKQTDSCILINGDWHFGPLKNRSTQTFTSWFIEHFGYTPKNPITDNPPTSLDEPKEIYAWIHASSSDEYANFLHWVSTSRPRQFSLIPHNSTHFTSTSPSSENPIESLDHAVINGAREIDAYIQEWNTLINENSDFRLINPTGKLQSFASSSFDKYIIDSVAIDWEPSPLPVLRAMEHLHAERRQFPGDIFLYQRLEQLATKGIIEKQTDSDITQTQIRLAPP</sequence>
<dbReference type="RefSeq" id="WP_048243584.1">
    <property type="nucleotide sequence ID" value="NZ_LDWR01000010.1"/>
</dbReference>
<name>A0A0J5XGF9_BURCE</name>
<dbReference type="PATRIC" id="fig|292.27.peg.185"/>
<gene>
    <name evidence="2" type="ORF">VL15_04965</name>
</gene>